<dbReference type="Proteomes" id="UP000077701">
    <property type="component" value="Unassembled WGS sequence"/>
</dbReference>
<dbReference type="RefSeq" id="WP_068901828.1">
    <property type="nucleotide sequence ID" value="NZ_BDCX01000015.1"/>
</dbReference>
<dbReference type="InterPro" id="IPR052356">
    <property type="entry name" value="Thiol_S-MT"/>
</dbReference>
<keyword evidence="3" id="KW-1185">Reference proteome</keyword>
<organism evidence="2 3">
    <name type="scientific">Planomonospora sphaerica</name>
    <dbReference type="NCBI Taxonomy" id="161355"/>
    <lineage>
        <taxon>Bacteria</taxon>
        <taxon>Bacillati</taxon>
        <taxon>Actinomycetota</taxon>
        <taxon>Actinomycetes</taxon>
        <taxon>Streptosporangiales</taxon>
        <taxon>Streptosporangiaceae</taxon>
        <taxon>Planomonospora</taxon>
    </lineage>
</organism>
<dbReference type="OrthoDB" id="65624at2"/>
<dbReference type="PANTHER" id="PTHR45036">
    <property type="entry name" value="METHYLTRANSFERASE LIKE 7B"/>
    <property type="match status" value="1"/>
</dbReference>
<keyword evidence="2" id="KW-0808">Transferase</keyword>
<proteinExistence type="predicted"/>
<protein>
    <submittedName>
        <fullName evidence="2">Methyltransferase type 11</fullName>
    </submittedName>
</protein>
<dbReference type="GO" id="GO:0008757">
    <property type="term" value="F:S-adenosylmethionine-dependent methyltransferase activity"/>
    <property type="evidence" value="ECO:0007669"/>
    <property type="project" value="InterPro"/>
</dbReference>
<reference evidence="3" key="2">
    <citation type="submission" date="2016-04" db="EMBL/GenBank/DDBJ databases">
        <title>Planomonospora sphaerica JCM9374 whole genome shotgun sequence.</title>
        <authorList>
            <person name="Suzuki T."/>
            <person name="Dohra H."/>
            <person name="Kodani S."/>
        </authorList>
    </citation>
    <scope>NUCLEOTIDE SEQUENCE [LARGE SCALE GENOMIC DNA]</scope>
    <source>
        <strain evidence="3">JCM 9374</strain>
    </source>
</reference>
<evidence type="ECO:0000259" key="1">
    <source>
        <dbReference type="Pfam" id="PF08241"/>
    </source>
</evidence>
<evidence type="ECO:0000313" key="2">
    <source>
        <dbReference type="EMBL" id="GAT69997.1"/>
    </source>
</evidence>
<evidence type="ECO:0000313" key="3">
    <source>
        <dbReference type="Proteomes" id="UP000077701"/>
    </source>
</evidence>
<dbReference type="SUPFAM" id="SSF53335">
    <property type="entry name" value="S-adenosyl-L-methionine-dependent methyltransferases"/>
    <property type="match status" value="1"/>
</dbReference>
<reference evidence="2 3" key="1">
    <citation type="journal article" date="2016" name="Genome Announc.">
        <title>Draft Genome Sequence of Planomonospora sphaerica JCM9374, a Rare Actinomycete.</title>
        <authorList>
            <person name="Dohra H."/>
            <person name="Suzuki T."/>
            <person name="Inoue Y."/>
            <person name="Kodani S."/>
        </authorList>
    </citation>
    <scope>NUCLEOTIDE SEQUENCE [LARGE SCALE GENOMIC DNA]</scope>
    <source>
        <strain evidence="2 3">JCM 9374</strain>
    </source>
</reference>
<dbReference type="STRING" id="161355.PS9374_05677"/>
<dbReference type="Gene3D" id="3.40.50.150">
    <property type="entry name" value="Vaccinia Virus protein VP39"/>
    <property type="match status" value="1"/>
</dbReference>
<sequence>MTTAEVHHPLFARCYARLSRVVEDRGLAAHRRALLAGLSGRVIEVGAGNGLNFAHYPPAVTGVLAVEPEPRLRRLARAAAAVAPVPVEVTDGLAEHLPAADGAFDAAVAALVLCSLPDPHAGLAEMRRVLASGGRLRFLEHVRAGSAGMARVQRLLDATVWPRLAGGCHTGRDAAGLIEQAGFTITELERFVFPRVRTPMSFFVRGSARPATLTCSPES</sequence>
<dbReference type="EMBL" id="BDCX01000015">
    <property type="protein sequence ID" value="GAT69997.1"/>
    <property type="molecule type" value="Genomic_DNA"/>
</dbReference>
<dbReference type="InterPro" id="IPR029063">
    <property type="entry name" value="SAM-dependent_MTases_sf"/>
</dbReference>
<dbReference type="GO" id="GO:0032259">
    <property type="term" value="P:methylation"/>
    <property type="evidence" value="ECO:0007669"/>
    <property type="project" value="UniProtKB-KW"/>
</dbReference>
<accession>A0A161LM11</accession>
<feature type="domain" description="Methyltransferase type 11" evidence="1">
    <location>
        <begin position="44"/>
        <end position="137"/>
    </location>
</feature>
<comment type="caution">
    <text evidence="2">The sequence shown here is derived from an EMBL/GenBank/DDBJ whole genome shotgun (WGS) entry which is preliminary data.</text>
</comment>
<dbReference type="CDD" id="cd02440">
    <property type="entry name" value="AdoMet_MTases"/>
    <property type="match status" value="1"/>
</dbReference>
<dbReference type="PANTHER" id="PTHR45036:SF1">
    <property type="entry name" value="METHYLTRANSFERASE LIKE 7A"/>
    <property type="match status" value="1"/>
</dbReference>
<dbReference type="Pfam" id="PF08241">
    <property type="entry name" value="Methyltransf_11"/>
    <property type="match status" value="1"/>
</dbReference>
<name>A0A161LM11_9ACTN</name>
<dbReference type="AlphaFoldDB" id="A0A161LM11"/>
<dbReference type="InterPro" id="IPR013216">
    <property type="entry name" value="Methyltransf_11"/>
</dbReference>
<keyword evidence="2" id="KW-0489">Methyltransferase</keyword>
<gene>
    <name evidence="2" type="ORF">PS9374_05677</name>
</gene>